<feature type="compositionally biased region" description="Basic residues" evidence="1">
    <location>
        <begin position="183"/>
        <end position="193"/>
    </location>
</feature>
<dbReference type="Proteomes" id="UP000193920">
    <property type="component" value="Unassembled WGS sequence"/>
</dbReference>
<keyword evidence="3" id="KW-1185">Reference proteome</keyword>
<evidence type="ECO:0000313" key="3">
    <source>
        <dbReference type="Proteomes" id="UP000193920"/>
    </source>
</evidence>
<sequence>MSTNFLKYYGSELEDNKIAEFKTIDGKTEKLEFKTIADSTYDQTFKRLFSWNLIINDVKGEERLRSLLNSFFFPNVDENGYKIKEVIEIRNEKEYLDSENAGGKLSFDVTCRCICWKGERKEEGEEGEEGIFDVEMQTSYESDFVVQLLEYGFDLRYDGIKIKKDENKQDQNGEENKKEKQKKDKKKKKEKKRKPVKLLSFLNYDNYDTNNFNHQSYKTVIKLQDPSGNIIGTLDNPPVEVYVINLPYEIQKLSNNEPLIFNEKILDKSGVEWIKLLGLRHWATRDEHLLYHKYIIPKNTGDSNNVIQSAIRILEMINERELKEFIKNETIFLGQIKGAEEKGMEKGDKKRKYKICEKMLKNNEDMERIAMYTELTIEEITQYQEYLKRRRLN</sequence>
<dbReference type="AlphaFoldDB" id="A0A1Y2EZE5"/>
<dbReference type="STRING" id="1754190.A0A1Y2EZE5"/>
<evidence type="ECO:0000313" key="2">
    <source>
        <dbReference type="EMBL" id="ORY76115.1"/>
    </source>
</evidence>
<feature type="compositionally biased region" description="Basic and acidic residues" evidence="1">
    <location>
        <begin position="168"/>
        <end position="182"/>
    </location>
</feature>
<evidence type="ECO:0000256" key="1">
    <source>
        <dbReference type="SAM" id="MobiDB-lite"/>
    </source>
</evidence>
<feature type="region of interest" description="Disordered" evidence="1">
    <location>
        <begin position="168"/>
        <end position="193"/>
    </location>
</feature>
<name>A0A1Y2EZE5_9FUNG</name>
<comment type="caution">
    <text evidence="2">The sequence shown here is derived from an EMBL/GenBank/DDBJ whole genome shotgun (WGS) entry which is preliminary data.</text>
</comment>
<dbReference type="OrthoDB" id="10439023at2759"/>
<accession>A0A1Y2EZE5</accession>
<organism evidence="2 3">
    <name type="scientific">Neocallimastix californiae</name>
    <dbReference type="NCBI Taxonomy" id="1754190"/>
    <lineage>
        <taxon>Eukaryota</taxon>
        <taxon>Fungi</taxon>
        <taxon>Fungi incertae sedis</taxon>
        <taxon>Chytridiomycota</taxon>
        <taxon>Chytridiomycota incertae sedis</taxon>
        <taxon>Neocallimastigomycetes</taxon>
        <taxon>Neocallimastigales</taxon>
        <taxon>Neocallimastigaceae</taxon>
        <taxon>Neocallimastix</taxon>
    </lineage>
</organism>
<gene>
    <name evidence="2" type="ORF">LY90DRAFT_665628</name>
</gene>
<proteinExistence type="predicted"/>
<reference evidence="2 3" key="1">
    <citation type="submission" date="2016-08" db="EMBL/GenBank/DDBJ databases">
        <title>A Parts List for Fungal Cellulosomes Revealed by Comparative Genomics.</title>
        <authorList>
            <consortium name="DOE Joint Genome Institute"/>
            <person name="Haitjema C.H."/>
            <person name="Gilmore S.P."/>
            <person name="Henske J.K."/>
            <person name="Solomon K.V."/>
            <person name="De Groot R."/>
            <person name="Kuo A."/>
            <person name="Mondo S.J."/>
            <person name="Salamov A.A."/>
            <person name="Labutti K."/>
            <person name="Zhao Z."/>
            <person name="Chiniquy J."/>
            <person name="Barry K."/>
            <person name="Brewer H.M."/>
            <person name="Purvine S.O."/>
            <person name="Wright A.T."/>
            <person name="Boxma B."/>
            <person name="Van Alen T."/>
            <person name="Hackstein J.H."/>
            <person name="Baker S.E."/>
            <person name="Grigoriev I.V."/>
            <person name="O'Malley M.A."/>
        </authorList>
    </citation>
    <scope>NUCLEOTIDE SEQUENCE [LARGE SCALE GENOMIC DNA]</scope>
    <source>
        <strain evidence="2 3">G1</strain>
    </source>
</reference>
<dbReference type="EMBL" id="MCOG01000023">
    <property type="protein sequence ID" value="ORY76115.1"/>
    <property type="molecule type" value="Genomic_DNA"/>
</dbReference>
<protein>
    <submittedName>
        <fullName evidence="2">Uncharacterized protein</fullName>
    </submittedName>
</protein>